<dbReference type="Pfam" id="PF08263">
    <property type="entry name" value="LRRNT_2"/>
    <property type="match status" value="1"/>
</dbReference>
<dbReference type="PROSITE" id="PS50011">
    <property type="entry name" value="PROTEIN_KINASE_DOM"/>
    <property type="match status" value="1"/>
</dbReference>
<keyword evidence="8" id="KW-0418">Kinase</keyword>
<dbReference type="PROSITE" id="PS00108">
    <property type="entry name" value="PROTEIN_KINASE_ST"/>
    <property type="match status" value="1"/>
</dbReference>
<dbReference type="SMART" id="SM00369">
    <property type="entry name" value="LRR_TYP"/>
    <property type="match status" value="7"/>
</dbReference>
<evidence type="ECO:0000256" key="3">
    <source>
        <dbReference type="ARBA" id="ARBA00022614"/>
    </source>
</evidence>
<keyword evidence="15" id="KW-1185">Reference proteome</keyword>
<dbReference type="Gene3D" id="3.30.200.20">
    <property type="entry name" value="Phosphorylase Kinase, domain 1"/>
    <property type="match status" value="1"/>
</dbReference>
<keyword evidence="5 13" id="KW-0812">Transmembrane</keyword>
<evidence type="ECO:0000256" key="13">
    <source>
        <dbReference type="SAM" id="Phobius"/>
    </source>
</evidence>
<evidence type="ECO:0000256" key="12">
    <source>
        <dbReference type="PROSITE-ProRule" id="PRU10141"/>
    </source>
</evidence>
<protein>
    <submittedName>
        <fullName evidence="16">Probable LRR receptor-like serine/threonine-protein kinase At3g47570</fullName>
    </submittedName>
</protein>
<dbReference type="Proteomes" id="UP000818029">
    <property type="component" value="Chromosome A05"/>
</dbReference>
<dbReference type="Gene3D" id="3.80.10.10">
    <property type="entry name" value="Ribonuclease Inhibitor"/>
    <property type="match status" value="3"/>
</dbReference>
<dbReference type="InterPro" id="IPR051809">
    <property type="entry name" value="Plant_receptor-like_S/T_kinase"/>
</dbReference>
<dbReference type="InterPro" id="IPR013210">
    <property type="entry name" value="LRR_N_plant-typ"/>
</dbReference>
<dbReference type="Pfam" id="PF00560">
    <property type="entry name" value="LRR_1"/>
    <property type="match status" value="7"/>
</dbReference>
<evidence type="ECO:0000256" key="2">
    <source>
        <dbReference type="ARBA" id="ARBA00008684"/>
    </source>
</evidence>
<dbReference type="Pfam" id="PF13855">
    <property type="entry name" value="LRR_8"/>
    <property type="match status" value="1"/>
</dbReference>
<proteinExistence type="inferred from homology"/>
<dbReference type="PANTHER" id="PTHR27008:SF592">
    <property type="entry name" value="LEUCINE-RICH REPEAT RECEPTOR-LIKE PROTEIN KINASE FAMILY PROTEIN-RELATED"/>
    <property type="match status" value="1"/>
</dbReference>
<accession>A0ABM3BLJ1</accession>
<evidence type="ECO:0000256" key="6">
    <source>
        <dbReference type="ARBA" id="ARBA00022737"/>
    </source>
</evidence>
<dbReference type="SUPFAM" id="SSF52058">
    <property type="entry name" value="L domain-like"/>
    <property type="match status" value="2"/>
</dbReference>
<dbReference type="Pfam" id="PF00069">
    <property type="entry name" value="Pkinase"/>
    <property type="match status" value="1"/>
</dbReference>
<keyword evidence="7 12" id="KW-0547">Nucleotide-binding</keyword>
<dbReference type="RefSeq" id="XP_040967888.1">
    <property type="nucleotide sequence ID" value="XM_041111954.1"/>
</dbReference>
<evidence type="ECO:0000259" key="14">
    <source>
        <dbReference type="PROSITE" id="PS50011"/>
    </source>
</evidence>
<evidence type="ECO:0000256" key="9">
    <source>
        <dbReference type="ARBA" id="ARBA00022840"/>
    </source>
</evidence>
<evidence type="ECO:0000256" key="5">
    <source>
        <dbReference type="ARBA" id="ARBA00022692"/>
    </source>
</evidence>
<dbReference type="InterPro" id="IPR011009">
    <property type="entry name" value="Kinase-like_dom_sf"/>
</dbReference>
<feature type="transmembrane region" description="Helical" evidence="13">
    <location>
        <begin position="675"/>
        <end position="697"/>
    </location>
</feature>
<keyword evidence="3" id="KW-0433">Leucine-rich repeat</keyword>
<dbReference type="InterPro" id="IPR003591">
    <property type="entry name" value="Leu-rich_rpt_typical-subtyp"/>
</dbReference>
<sequence length="1054" mass="116057">MQRWPCTTYKGGHARRNSSKQWCHGVQQLKFEAANPLAARGLLFKQNTKQPVAASCTNIALKDELLGGSHGGPLLSWNASLHFCEWQGVGCGQQQQRVISLSLPGLKLGGTISPSIGNLSFLREANLFNNSLKGNIPREFGHLRQLRSLNLSRNNLQGNIPVELNNCSNLQFLNLSDNSFSGKIPFQLGDTMKNLIKLSLAGNDFIGTIPSSLGNLSSLDYLQLGNNHLEGNIPISLGRLSNLKILVLSRNNLSGIIPPSFYNLFTVKDIRMSTNNIHGGLEPELGFAFPELEILHLGGNHLSGRIPVSVTNISSLKQFDIHSNGFSGLVPGDMGKFQNLELFSINYNELGNGEEGDLDFLSSLTNCSRLKLLAIHMNKLSGVLPDSMANLSIQLETLYIGGNQISGNIPEGIGNLVKLTQIHVGENLLTGEVPTSIGKLRNVGRFDLSLNRLSGEIPSCIGNLSLLSHLYLNGNSFEGRIPLTLEKCKSMQIMDLSTNKLSGGIPDQLIAGFERLVTLNLSHNSFNGSFPSSVNNSKNLVELFADNNDFSGEISERFGEISELRILHMQGNYFHGSIPQSLASLRGLESLDLSSNNLSGTIPLELRNLPFLVSLNLSFNLLEGEVPEEGVFKNISQFSIVGNKDICGGIPEIELPKCLNQVAKGKRNGLSTKSIIVIVVSLSLALASVAFIAILCWRKRFGKKMIPLALERVNLIQVSYKELVQATNGFATSNIVGEGSFGSVYKGFLDQQENPVAIKVLNLQNLGAVKSFAVECEALRNVRHRNLVKLITCCSSIDYQGNDFKAIVLEFMANGSLESWLHHEHDRDHSSHHLKFAQMLDIAIDVANALDYLHHRCQIPIVHRDLKPTNVLLDDDMVAHVGDFGMAKFLFDVASNLDNEQAISSIIKGTIGYLAPEYGMGSLTSPEGDIDSYGILVLEMITRKRPTDDMFDDEMSLHSYCKMAFPEKLEEILDFRLLEQIREKSQKMRGDQNIDCNMLDCLVSFTNVGVACSVEVPVERMKIEDAVNELHAIKARLHARNRIDPQQEIKELEV</sequence>
<evidence type="ECO:0000256" key="10">
    <source>
        <dbReference type="ARBA" id="ARBA00022989"/>
    </source>
</evidence>
<feature type="binding site" evidence="12">
    <location>
        <position position="759"/>
    </location>
    <ligand>
        <name>ATP</name>
        <dbReference type="ChEBI" id="CHEBI:30616"/>
    </ligand>
</feature>
<evidence type="ECO:0000256" key="7">
    <source>
        <dbReference type="ARBA" id="ARBA00022741"/>
    </source>
</evidence>
<evidence type="ECO:0000256" key="8">
    <source>
        <dbReference type="ARBA" id="ARBA00022777"/>
    </source>
</evidence>
<keyword evidence="11 13" id="KW-0472">Membrane</keyword>
<dbReference type="InterPro" id="IPR032675">
    <property type="entry name" value="LRR_dom_sf"/>
</dbReference>
<keyword evidence="6" id="KW-0677">Repeat</keyword>
<dbReference type="SUPFAM" id="SSF56112">
    <property type="entry name" value="Protein kinase-like (PK-like)"/>
    <property type="match status" value="1"/>
</dbReference>
<reference evidence="16" key="2">
    <citation type="submission" date="2025-08" db="UniProtKB">
        <authorList>
            <consortium name="RefSeq"/>
        </authorList>
    </citation>
    <scope>IDENTIFICATION</scope>
</reference>
<dbReference type="PROSITE" id="PS00107">
    <property type="entry name" value="PROTEIN_KINASE_ATP"/>
    <property type="match status" value="1"/>
</dbReference>
<reference evidence="15" key="1">
    <citation type="journal article" date="2020" name="Nat. Genet.">
        <title>Genomic diversifications of five Gossypium allopolyploid species and their impact on cotton improvement.</title>
        <authorList>
            <person name="Chen Z.J."/>
            <person name="Sreedasyam A."/>
            <person name="Ando A."/>
            <person name="Song Q."/>
            <person name="De Santiago L.M."/>
            <person name="Hulse-Kemp A.M."/>
            <person name="Ding M."/>
            <person name="Ye W."/>
            <person name="Kirkbride R.C."/>
            <person name="Jenkins J."/>
            <person name="Plott C."/>
            <person name="Lovell J."/>
            <person name="Lin Y.M."/>
            <person name="Vaughn R."/>
            <person name="Liu B."/>
            <person name="Simpson S."/>
            <person name="Scheffler B.E."/>
            <person name="Wen L."/>
            <person name="Saski C.A."/>
            <person name="Grover C.E."/>
            <person name="Hu G."/>
            <person name="Conover J.L."/>
            <person name="Carlson J.W."/>
            <person name="Shu S."/>
            <person name="Boston L.B."/>
            <person name="Williams M."/>
            <person name="Peterson D.G."/>
            <person name="McGee K."/>
            <person name="Jones D.C."/>
            <person name="Wendel J.F."/>
            <person name="Stelly D.M."/>
            <person name="Grimwood J."/>
            <person name="Schmutz J."/>
        </authorList>
    </citation>
    <scope>NUCLEOTIDE SEQUENCE [LARGE SCALE GENOMIC DNA]</scope>
    <source>
        <strain evidence="15">cv. TM-1</strain>
    </source>
</reference>
<evidence type="ECO:0000256" key="11">
    <source>
        <dbReference type="ARBA" id="ARBA00023136"/>
    </source>
</evidence>
<organism evidence="15 16">
    <name type="scientific">Gossypium hirsutum</name>
    <name type="common">Upland cotton</name>
    <name type="synonym">Gossypium mexicanum</name>
    <dbReference type="NCBI Taxonomy" id="3635"/>
    <lineage>
        <taxon>Eukaryota</taxon>
        <taxon>Viridiplantae</taxon>
        <taxon>Streptophyta</taxon>
        <taxon>Embryophyta</taxon>
        <taxon>Tracheophyta</taxon>
        <taxon>Spermatophyta</taxon>
        <taxon>Magnoliopsida</taxon>
        <taxon>eudicotyledons</taxon>
        <taxon>Gunneridae</taxon>
        <taxon>Pentapetalae</taxon>
        <taxon>rosids</taxon>
        <taxon>malvids</taxon>
        <taxon>Malvales</taxon>
        <taxon>Malvaceae</taxon>
        <taxon>Malvoideae</taxon>
        <taxon>Gossypium</taxon>
    </lineage>
</organism>
<evidence type="ECO:0000256" key="1">
    <source>
        <dbReference type="ARBA" id="ARBA00004370"/>
    </source>
</evidence>
<dbReference type="InterPro" id="IPR001611">
    <property type="entry name" value="Leu-rich_rpt"/>
</dbReference>
<dbReference type="InterPro" id="IPR000719">
    <property type="entry name" value="Prot_kinase_dom"/>
</dbReference>
<name>A0ABM3BLJ1_GOSHI</name>
<keyword evidence="4" id="KW-0808">Transferase</keyword>
<keyword evidence="10 13" id="KW-1133">Transmembrane helix</keyword>
<dbReference type="PANTHER" id="PTHR27008">
    <property type="entry name" value="OS04G0122200 PROTEIN"/>
    <property type="match status" value="1"/>
</dbReference>
<dbReference type="Gene3D" id="1.10.510.10">
    <property type="entry name" value="Transferase(Phosphotransferase) domain 1"/>
    <property type="match status" value="1"/>
</dbReference>
<evidence type="ECO:0000256" key="4">
    <source>
        <dbReference type="ARBA" id="ARBA00022679"/>
    </source>
</evidence>
<feature type="domain" description="Protein kinase" evidence="14">
    <location>
        <begin position="730"/>
        <end position="1034"/>
    </location>
</feature>
<evidence type="ECO:0000313" key="15">
    <source>
        <dbReference type="Proteomes" id="UP000818029"/>
    </source>
</evidence>
<dbReference type="InterPro" id="IPR017441">
    <property type="entry name" value="Protein_kinase_ATP_BS"/>
</dbReference>
<dbReference type="GeneID" id="107960597"/>
<keyword evidence="9 12" id="KW-0067">ATP-binding</keyword>
<comment type="similarity">
    <text evidence="2">Belongs to the protein kinase superfamily. Ser/Thr protein kinase family.</text>
</comment>
<comment type="subcellular location">
    <subcellularLocation>
        <location evidence="1">Membrane</location>
    </subcellularLocation>
</comment>
<evidence type="ECO:0000313" key="16">
    <source>
        <dbReference type="RefSeq" id="XP_040967888.1"/>
    </source>
</evidence>
<gene>
    <name evidence="16" type="primary">LOC107960597</name>
</gene>
<dbReference type="InterPro" id="IPR008271">
    <property type="entry name" value="Ser/Thr_kinase_AS"/>
</dbReference>
<dbReference type="SMART" id="SM00220">
    <property type="entry name" value="S_TKc"/>
    <property type="match status" value="1"/>
</dbReference>